<evidence type="ECO:0000256" key="4">
    <source>
        <dbReference type="SAM" id="MobiDB-lite"/>
    </source>
</evidence>
<evidence type="ECO:0000256" key="2">
    <source>
        <dbReference type="ARBA" id="ARBA00022801"/>
    </source>
</evidence>
<reference evidence="8" key="2">
    <citation type="submission" date="2022-01" db="EMBL/GenBank/DDBJ databases">
        <authorList>
            <person name="Yamashiro T."/>
            <person name="Shiraishi A."/>
            <person name="Satake H."/>
            <person name="Nakayama K."/>
        </authorList>
    </citation>
    <scope>NUCLEOTIDE SEQUENCE</scope>
</reference>
<dbReference type="InterPro" id="IPR057670">
    <property type="entry name" value="SH3_retrovirus"/>
</dbReference>
<dbReference type="PANTHER" id="PTHR42648">
    <property type="entry name" value="TRANSPOSASE, PUTATIVE-RELATED"/>
    <property type="match status" value="1"/>
</dbReference>
<feature type="domain" description="Reverse transcriptase Ty1/copia-type" evidence="5">
    <location>
        <begin position="625"/>
        <end position="697"/>
    </location>
</feature>
<sequence>MISQRLGSDFEMFNKACYVCGSFDHLEVDCNYQRVVKPVWNNVKRANHQNFAKMTHPCPKKNMVPKAVLMKSGLLSLNTARQIDEGYVAFGGNLKGGKITGKGTIKTSNLDFKNVYFVRELKFNLFSISQMCDKKNRVLFNDTECIALSPNFKLIDESQVLLRVPRKNNMYSAELKNIIPKGGLTCLFAKATSDESKIWHRRLGHLNFKTMNKLVKENLVRGLPSKLFENDETCVACQKGKQHRASCKTKIVNSISLPLHLLHMDLFVPIFVKSLMKKMYCLVVTDDYSRFTWVFFLATKDETSGILKSFITGIENLVDHRVKVISVARTPQQNKVAERRNRTLIEAVRTMLADSKLPTTFWVEAVNTAYYVQNRVLVVKPHNKTPYELFHGRPPILSFMRPFGCPVTILNTIDHLGKFNGKADERFFIGYSLNSKAFRVFNSRIRIVEENLHIRFSECTPNVVGNGPNWLFDIDALTKTMNYEPVVAGNQCNSNAGTKASVNAGQARKETEPGKDYILLPFSPITVVSSTLFNADDLTDDPNMLDLEDIGIFDYEDDADVRAEADMNNLNITIPVSPGWSLQSATQTRRMSKNLEEHGKEPKKVIHGLKESKLDRDKQAIDVYKYQITRSLDFSAFLYGKIEEEVYVCQPPGFEDPDFPDRVYKVEKALYGLHQAPRAWFKPSHISVDQGFFKRENIQKELCIAFEKLMHEKFQMSSMGELTFFLGLQVSRKSRLQAHNGNSKPRSRMKDGEEVDAFICIGTKRIESEGFEQIVDFLKAHPIRYALTVNPTIYVSCIEQFWSTAKAKTINDETQINALVDGKKIVITETSVRRVLKLADAEGFSGRVTPLFLTMVVESQSQLGEGLAIPTDPQNTPTILQTSTSQPQKTHKPRKPKRKDTLVPQPSVPTESVADEAVHKERANRLVRATTTASSLEAEQDNGGGPRCQETIGDTIAQTRFKRVSKLSSDSLLAGVNTPRKIASLKRRVKKLERKDRSRTHKLKRLYKVGLIARIESSDEEDLGEEDASKQGRKIEAIDADADITLVNDADKDMFDAGILDGEEVFAAGQDVAAKEVNKEASVVEEVVQVVSTADEIVTTASVPVTTAGIKVTIADDKVTTASVTTTISDAITTTVNADDLTLAQALQELKNTKPKEKGIVFREQGTSTTILSSQQSQSKDKGKATMIEPKKPLKKKDQIRLEEEAALRLQAELQAEVEEEEMIEIEKAEEANIALMKTWDNIQANIDVDYQLAE</sequence>
<keyword evidence="2" id="KW-0378">Hydrolase</keyword>
<reference evidence="8" key="1">
    <citation type="journal article" date="2022" name="Int. J. Mol. Sci.">
        <title>Draft Genome of Tanacetum Coccineum: Genomic Comparison of Closely Related Tanacetum-Family Plants.</title>
        <authorList>
            <person name="Yamashiro T."/>
            <person name="Shiraishi A."/>
            <person name="Nakayama K."/>
            <person name="Satake H."/>
        </authorList>
    </citation>
    <scope>NUCLEOTIDE SEQUENCE</scope>
</reference>
<protein>
    <submittedName>
        <fullName evidence="8">Ribonuclease H-like domain-containing protein</fullName>
    </submittedName>
</protein>
<evidence type="ECO:0000256" key="1">
    <source>
        <dbReference type="ARBA" id="ARBA00022723"/>
    </source>
</evidence>
<evidence type="ECO:0000259" key="6">
    <source>
        <dbReference type="Pfam" id="PF13976"/>
    </source>
</evidence>
<dbReference type="InterPro" id="IPR036397">
    <property type="entry name" value="RNaseH_sf"/>
</dbReference>
<dbReference type="InterPro" id="IPR039537">
    <property type="entry name" value="Retrotran_Ty1/copia-like"/>
</dbReference>
<feature type="coiled-coil region" evidence="3">
    <location>
        <begin position="1200"/>
        <end position="1229"/>
    </location>
</feature>
<evidence type="ECO:0000259" key="7">
    <source>
        <dbReference type="Pfam" id="PF25597"/>
    </source>
</evidence>
<evidence type="ECO:0000313" key="8">
    <source>
        <dbReference type="EMBL" id="GJT91342.1"/>
    </source>
</evidence>
<feature type="compositionally biased region" description="Polar residues" evidence="4">
    <location>
        <begin position="872"/>
        <end position="888"/>
    </location>
</feature>
<dbReference type="Pfam" id="PF25597">
    <property type="entry name" value="SH3_retrovirus"/>
    <property type="match status" value="1"/>
</dbReference>
<dbReference type="InterPro" id="IPR025724">
    <property type="entry name" value="GAG-pre-integrase_dom"/>
</dbReference>
<organism evidence="8 9">
    <name type="scientific">Tanacetum coccineum</name>
    <dbReference type="NCBI Taxonomy" id="301880"/>
    <lineage>
        <taxon>Eukaryota</taxon>
        <taxon>Viridiplantae</taxon>
        <taxon>Streptophyta</taxon>
        <taxon>Embryophyta</taxon>
        <taxon>Tracheophyta</taxon>
        <taxon>Spermatophyta</taxon>
        <taxon>Magnoliopsida</taxon>
        <taxon>eudicotyledons</taxon>
        <taxon>Gunneridae</taxon>
        <taxon>Pentapetalae</taxon>
        <taxon>asterids</taxon>
        <taxon>campanulids</taxon>
        <taxon>Asterales</taxon>
        <taxon>Asteraceae</taxon>
        <taxon>Asteroideae</taxon>
        <taxon>Anthemideae</taxon>
        <taxon>Anthemidinae</taxon>
        <taxon>Tanacetum</taxon>
    </lineage>
</organism>
<keyword evidence="1" id="KW-0479">Metal-binding</keyword>
<dbReference type="InterPro" id="IPR012337">
    <property type="entry name" value="RNaseH-like_sf"/>
</dbReference>
<feature type="domain" description="Retroviral polymerase SH3-like" evidence="7">
    <location>
        <begin position="405"/>
        <end position="459"/>
    </location>
</feature>
<feature type="region of interest" description="Disordered" evidence="4">
    <location>
        <begin position="866"/>
        <end position="949"/>
    </location>
</feature>
<keyword evidence="9" id="KW-1185">Reference proteome</keyword>
<feature type="compositionally biased region" description="Basic residues" evidence="4">
    <location>
        <begin position="889"/>
        <end position="898"/>
    </location>
</feature>
<evidence type="ECO:0000313" key="9">
    <source>
        <dbReference type="Proteomes" id="UP001151760"/>
    </source>
</evidence>
<dbReference type="SUPFAM" id="SSF53098">
    <property type="entry name" value="Ribonuclease H-like"/>
    <property type="match status" value="1"/>
</dbReference>
<evidence type="ECO:0000259" key="5">
    <source>
        <dbReference type="Pfam" id="PF07727"/>
    </source>
</evidence>
<proteinExistence type="predicted"/>
<name>A0ABQ5HVR7_9ASTR</name>
<dbReference type="Pfam" id="PF13976">
    <property type="entry name" value="gag_pre-integrs"/>
    <property type="match status" value="1"/>
</dbReference>
<dbReference type="EMBL" id="BQNB010020010">
    <property type="protein sequence ID" value="GJT91342.1"/>
    <property type="molecule type" value="Genomic_DNA"/>
</dbReference>
<comment type="caution">
    <text evidence="8">The sequence shown here is derived from an EMBL/GenBank/DDBJ whole genome shotgun (WGS) entry which is preliminary data.</text>
</comment>
<dbReference type="Gene3D" id="3.30.420.10">
    <property type="entry name" value="Ribonuclease H-like superfamily/Ribonuclease H"/>
    <property type="match status" value="2"/>
</dbReference>
<dbReference type="Pfam" id="PF07727">
    <property type="entry name" value="RVT_2"/>
    <property type="match status" value="1"/>
</dbReference>
<feature type="domain" description="GAG-pre-integrase" evidence="6">
    <location>
        <begin position="171"/>
        <end position="242"/>
    </location>
</feature>
<accession>A0ABQ5HVR7</accession>
<evidence type="ECO:0000256" key="3">
    <source>
        <dbReference type="SAM" id="Coils"/>
    </source>
</evidence>
<gene>
    <name evidence="8" type="ORF">Tco_1080187</name>
</gene>
<dbReference type="InterPro" id="IPR013103">
    <property type="entry name" value="RVT_2"/>
</dbReference>
<dbReference type="Proteomes" id="UP001151760">
    <property type="component" value="Unassembled WGS sequence"/>
</dbReference>
<dbReference type="PANTHER" id="PTHR42648:SF32">
    <property type="entry name" value="RIBONUCLEASE H-LIKE DOMAIN, GAG-PRE-INTEGRASE DOMAIN PROTEIN-RELATED"/>
    <property type="match status" value="1"/>
</dbReference>
<keyword evidence="3" id="KW-0175">Coiled coil</keyword>